<dbReference type="Proteomes" id="UP000565579">
    <property type="component" value="Unassembled WGS sequence"/>
</dbReference>
<protein>
    <submittedName>
        <fullName evidence="1">Uncharacterized protein</fullName>
    </submittedName>
</protein>
<evidence type="ECO:0000313" key="2">
    <source>
        <dbReference type="Proteomes" id="UP000565579"/>
    </source>
</evidence>
<dbReference type="AlphaFoldDB" id="A0A7X0P6S7"/>
<dbReference type="EMBL" id="JACHMI010000001">
    <property type="protein sequence ID" value="MBB6556301.1"/>
    <property type="molecule type" value="Genomic_DNA"/>
</dbReference>
<keyword evidence="2" id="KW-1185">Reference proteome</keyword>
<evidence type="ECO:0000313" key="1">
    <source>
        <dbReference type="EMBL" id="MBB6556301.1"/>
    </source>
</evidence>
<organism evidence="1 2">
    <name type="scientific">Nonomuraea rubra</name>
    <dbReference type="NCBI Taxonomy" id="46180"/>
    <lineage>
        <taxon>Bacteria</taxon>
        <taxon>Bacillati</taxon>
        <taxon>Actinomycetota</taxon>
        <taxon>Actinomycetes</taxon>
        <taxon>Streptosporangiales</taxon>
        <taxon>Streptosporangiaceae</taxon>
        <taxon>Nonomuraea</taxon>
    </lineage>
</organism>
<comment type="caution">
    <text evidence="1">The sequence shown here is derived from an EMBL/GenBank/DDBJ whole genome shotgun (WGS) entry which is preliminary data.</text>
</comment>
<reference evidence="1 2" key="1">
    <citation type="submission" date="2020-08" db="EMBL/GenBank/DDBJ databases">
        <title>Sequencing the genomes of 1000 actinobacteria strains.</title>
        <authorList>
            <person name="Klenk H.-P."/>
        </authorList>
    </citation>
    <scope>NUCLEOTIDE SEQUENCE [LARGE SCALE GENOMIC DNA]</scope>
    <source>
        <strain evidence="1 2">DSM 43768</strain>
    </source>
</reference>
<name>A0A7X0P6S7_9ACTN</name>
<accession>A0A7X0P6S7</accession>
<gene>
    <name evidence="1" type="ORF">HD593_011096</name>
</gene>
<proteinExistence type="predicted"/>
<sequence>MSTVIDRCQPIRSAITVAGMSGHCRNSSRICGSAASTIDPLPGR</sequence>